<dbReference type="PANTHER" id="PTHR47396">
    <property type="entry name" value="TYPE I RESTRICTION ENZYME ECOKI R PROTEIN"/>
    <property type="match status" value="1"/>
</dbReference>
<dbReference type="InterPro" id="IPR006935">
    <property type="entry name" value="Helicase/UvrB_N"/>
</dbReference>
<sequence length="933" mass="107890">MEQMKKGYRPNGRRPFSVHIEYSKPLQIIKVIHSNRNMALPKDFPKDPYVILDPGIRWFPADEDLREKGFDKLIPPLVADLRKKVKEWRDKQYAGASDTSKALLNWWFKEEHILYDQHGVSSHFRYYFAQREALETVVWLFEVAKVKDKYDLIRYNSTGVLSPQMFTEDWLRFVIKMATGAGKTKVMSLVVAWAYFHKKYEQDSKLAKNFLLITPNVIVFERIKSDFAGLKIFFSDPVLPENGYQGQNWQDDFQITLHLQDDLRNVSDTGNIFLTNIHRVLESDVKELSSEDEDTSAYFLGDKPVTKTNDSTVDLGMIVRDIDELIVLNDEAHHLHDDKSAWVKSIQDIDNRLKQKGSGLALQLDVTATPKKNDGSIFVQVISDYPLVEAIHQRVVKNPVVPDAASRGKLKENQSALFSEKYRDYINLGIEEWRKTYEMLKPVGKKSILFIMTDDTKNCDEVAEYIETSFKDLTGAVLTIHTNKSGEISESVTRKNKEELDLLRKQANDIDSWESPFKVIISVMMLKEGWDVRNVTTIVGLRPYAADSKILPEQTLGRGLRRMFFGRDDVEEYVSVVGTPAFIDFVESINGEGVILEKRAMGAGTKPISPMVIEVDKDNPKKDIGKLDIEVPVMTPRIQREYKNLADLDVSSFGNKKVAVKTFSEEEKREIVFKDVVDEKTHHTTILTGDIEPDYQSVIGFFAQAVMRELRLFGCYDILFGKVKEFVQNYLFEQPVDLSDLNTLRNLSEVEYIRLIKESFKKAINELTVQDRGDTEIKNYIKISEARPFVVNDKSYFIPKKSVFNKIVGDSNFELEFANFIENCDDVISFAKNFQNKEASALRIEYKNSEGFIATYYPDFFVKKDEKTVYIIETKGREEEDDKLKFQRLQKWCEDVNARQSRVIYKALYIKQEEWDKDRLKNFDEVVRLFGGH</sequence>
<dbReference type="GO" id="GO:0003677">
    <property type="term" value="F:DNA binding"/>
    <property type="evidence" value="ECO:0007669"/>
    <property type="project" value="InterPro"/>
</dbReference>
<dbReference type="Gene3D" id="3.40.91.30">
    <property type="match status" value="1"/>
</dbReference>
<dbReference type="Proteomes" id="UP000034837">
    <property type="component" value="Unassembled WGS sequence"/>
</dbReference>
<dbReference type="PATRIC" id="fig|1619039.3.peg.1253"/>
<dbReference type="Gene3D" id="3.40.50.300">
    <property type="entry name" value="P-loop containing nucleotide triphosphate hydrolases"/>
    <property type="match status" value="2"/>
</dbReference>
<dbReference type="GO" id="GO:0005829">
    <property type="term" value="C:cytosol"/>
    <property type="evidence" value="ECO:0007669"/>
    <property type="project" value="TreeGrafter"/>
</dbReference>
<dbReference type="PANTHER" id="PTHR47396:SF1">
    <property type="entry name" value="ATP-DEPENDENT HELICASE IRC3-RELATED"/>
    <property type="match status" value="1"/>
</dbReference>
<dbReference type="InterPro" id="IPR027417">
    <property type="entry name" value="P-loop_NTPase"/>
</dbReference>
<name>A0A0G1A1V0_9BACT</name>
<dbReference type="EMBL" id="LCDO01000028">
    <property type="protein sequence ID" value="KKS54985.1"/>
    <property type="molecule type" value="Genomic_DNA"/>
</dbReference>
<dbReference type="SUPFAM" id="SSF52540">
    <property type="entry name" value="P-loop containing nucleoside triphosphate hydrolases"/>
    <property type="match status" value="2"/>
</dbReference>
<reference evidence="2 3" key="1">
    <citation type="journal article" date="2015" name="Nature">
        <title>rRNA introns, odd ribosomes, and small enigmatic genomes across a large radiation of phyla.</title>
        <authorList>
            <person name="Brown C.T."/>
            <person name="Hug L.A."/>
            <person name="Thomas B.C."/>
            <person name="Sharon I."/>
            <person name="Castelle C.J."/>
            <person name="Singh A."/>
            <person name="Wilkins M.J."/>
            <person name="Williams K.H."/>
            <person name="Banfield J.F."/>
        </authorList>
    </citation>
    <scope>NUCLEOTIDE SEQUENCE [LARGE SCALE GENOMIC DNA]</scope>
</reference>
<dbReference type="GO" id="GO:0005524">
    <property type="term" value="F:ATP binding"/>
    <property type="evidence" value="ECO:0007669"/>
    <property type="project" value="InterPro"/>
</dbReference>
<feature type="domain" description="Helicase/UvrB N-terminal" evidence="1">
    <location>
        <begin position="129"/>
        <end position="371"/>
    </location>
</feature>
<dbReference type="Pfam" id="PF04851">
    <property type="entry name" value="ResIII"/>
    <property type="match status" value="1"/>
</dbReference>
<accession>A0A0G1A1V0</accession>
<organism evidence="2 3">
    <name type="scientific">Candidatus Magasanikbacteria bacterium GW2011_GWA2_42_32</name>
    <dbReference type="NCBI Taxonomy" id="1619039"/>
    <lineage>
        <taxon>Bacteria</taxon>
        <taxon>Candidatus Magasanikiibacteriota</taxon>
    </lineage>
</organism>
<evidence type="ECO:0000313" key="2">
    <source>
        <dbReference type="EMBL" id="KKS54985.1"/>
    </source>
</evidence>
<dbReference type="InterPro" id="IPR050742">
    <property type="entry name" value="Helicase_Restrict-Modif_Enz"/>
</dbReference>
<comment type="caution">
    <text evidence="2">The sequence shown here is derived from an EMBL/GenBank/DDBJ whole genome shotgun (WGS) entry which is preliminary data.</text>
</comment>
<proteinExistence type="predicted"/>
<gene>
    <name evidence="2" type="ORF">UV20_C0028G0008</name>
</gene>
<dbReference type="AlphaFoldDB" id="A0A0G1A1V0"/>
<evidence type="ECO:0000313" key="3">
    <source>
        <dbReference type="Proteomes" id="UP000034837"/>
    </source>
</evidence>
<evidence type="ECO:0000259" key="1">
    <source>
        <dbReference type="Pfam" id="PF04851"/>
    </source>
</evidence>
<dbReference type="GO" id="GO:0016787">
    <property type="term" value="F:hydrolase activity"/>
    <property type="evidence" value="ECO:0007669"/>
    <property type="project" value="InterPro"/>
</dbReference>
<protein>
    <recommendedName>
        <fullName evidence="1">Helicase/UvrB N-terminal domain-containing protein</fullName>
    </recommendedName>
</protein>